<gene>
    <name evidence="2" type="ORF">ENV54_13475</name>
</gene>
<dbReference type="Pfam" id="PF10668">
    <property type="entry name" value="Phage_terminase"/>
    <property type="match status" value="1"/>
</dbReference>
<name>A0A7C4EVW5_9BACT</name>
<feature type="domain" description="PBSX phage terminase small subunit-like N-terminal" evidence="1">
    <location>
        <begin position="101"/>
        <end position="148"/>
    </location>
</feature>
<accession>A0A7C4EVW5</accession>
<dbReference type="EMBL" id="DTGT01000441">
    <property type="protein sequence ID" value="HGH62292.1"/>
    <property type="molecule type" value="Genomic_DNA"/>
</dbReference>
<comment type="caution">
    <text evidence="2">The sequence shown here is derived from an EMBL/GenBank/DDBJ whole genome shotgun (WGS) entry which is preliminary data.</text>
</comment>
<dbReference type="InterPro" id="IPR018925">
    <property type="entry name" value="XtmA-like_N"/>
</dbReference>
<sequence>MVCYPRKNVVTREYVLADGQSPKTLHTLPRGPIVMMKKEARLLAENMFLAAKGNITNKEIAQALHVNALTVGRWRKEDHWEKILSEQESMPQNQEKPTLVRKRNARDLAERLYLEAGGNITNKKLAAAVGVSPATISKWKELDRWIEKIQFEPATNAALPQRGKTDEIDVAEMISPRQILEINRKIDQLLAREHLGADEIVDLATAKNSLLSAVAAYISIRKDLDESPT</sequence>
<evidence type="ECO:0000259" key="1">
    <source>
        <dbReference type="Pfam" id="PF10668"/>
    </source>
</evidence>
<reference evidence="2" key="1">
    <citation type="journal article" date="2020" name="mSystems">
        <title>Genome- and Community-Level Interaction Insights into Carbon Utilization and Element Cycling Functions of Hydrothermarchaeota in Hydrothermal Sediment.</title>
        <authorList>
            <person name="Zhou Z."/>
            <person name="Liu Y."/>
            <person name="Xu W."/>
            <person name="Pan J."/>
            <person name="Luo Z.H."/>
            <person name="Li M."/>
        </authorList>
    </citation>
    <scope>NUCLEOTIDE SEQUENCE [LARGE SCALE GENOMIC DNA]</scope>
    <source>
        <strain evidence="2">SpSt-769</strain>
    </source>
</reference>
<evidence type="ECO:0000313" key="2">
    <source>
        <dbReference type="EMBL" id="HGH62292.1"/>
    </source>
</evidence>
<protein>
    <recommendedName>
        <fullName evidence="1">PBSX phage terminase small subunit-like N-terminal domain-containing protein</fullName>
    </recommendedName>
</protein>
<proteinExistence type="predicted"/>
<dbReference type="AlphaFoldDB" id="A0A7C4EVW5"/>
<organism evidence="2">
    <name type="scientific">Desulfomonile tiedjei</name>
    <dbReference type="NCBI Taxonomy" id="2358"/>
    <lineage>
        <taxon>Bacteria</taxon>
        <taxon>Pseudomonadati</taxon>
        <taxon>Thermodesulfobacteriota</taxon>
        <taxon>Desulfomonilia</taxon>
        <taxon>Desulfomonilales</taxon>
        <taxon>Desulfomonilaceae</taxon>
        <taxon>Desulfomonile</taxon>
    </lineage>
</organism>